<accession>A0A9N8JQQ8</accession>
<dbReference type="PANTHER" id="PTHR42877">
    <property type="entry name" value="L-ORNITHINE N(5)-MONOOXYGENASE-RELATED"/>
    <property type="match status" value="1"/>
</dbReference>
<evidence type="ECO:0000256" key="1">
    <source>
        <dbReference type="ARBA" id="ARBA00010139"/>
    </source>
</evidence>
<keyword evidence="3" id="KW-1185">Reference proteome</keyword>
<dbReference type="Gene3D" id="3.50.50.60">
    <property type="entry name" value="FAD/NAD(P)-binding domain"/>
    <property type="match status" value="1"/>
</dbReference>
<name>A0A9N8JQQ8_9PEZI</name>
<reference evidence="2" key="1">
    <citation type="submission" date="2020-06" db="EMBL/GenBank/DDBJ databases">
        <authorList>
            <person name="Onetto C."/>
        </authorList>
    </citation>
    <scope>NUCLEOTIDE SEQUENCE</scope>
</reference>
<comment type="caution">
    <text evidence="2">The sequence shown here is derived from an EMBL/GenBank/DDBJ whole genome shotgun (WGS) entry which is preliminary data.</text>
</comment>
<sequence length="91" mass="10831">MDDFNDYKDVFMTRTIWTEDCKSWYKNNANPTGKISALWPGSTLHYLECLASPRYEDYEFSYFSATNRFAYLGNGFKTITMVRKSRLWEKP</sequence>
<dbReference type="AlphaFoldDB" id="A0A9N8JQQ8"/>
<dbReference type="Proteomes" id="UP000714618">
    <property type="component" value="Unassembled WGS sequence"/>
</dbReference>
<dbReference type="InterPro" id="IPR036188">
    <property type="entry name" value="FAD/NAD-bd_sf"/>
</dbReference>
<organism evidence="2 3">
    <name type="scientific">Aureobasidium mustum</name>
    <dbReference type="NCBI Taxonomy" id="2773714"/>
    <lineage>
        <taxon>Eukaryota</taxon>
        <taxon>Fungi</taxon>
        <taxon>Dikarya</taxon>
        <taxon>Ascomycota</taxon>
        <taxon>Pezizomycotina</taxon>
        <taxon>Dothideomycetes</taxon>
        <taxon>Dothideomycetidae</taxon>
        <taxon>Dothideales</taxon>
        <taxon>Saccotheciaceae</taxon>
        <taxon>Aureobasidium</taxon>
    </lineage>
</organism>
<gene>
    <name evidence="2" type="ORF">AWRI4233_LOCUS3607</name>
</gene>
<evidence type="ECO:0000313" key="2">
    <source>
        <dbReference type="EMBL" id="CAD0092407.1"/>
    </source>
</evidence>
<dbReference type="EMBL" id="CAIJEO010000005">
    <property type="protein sequence ID" value="CAD0092407.1"/>
    <property type="molecule type" value="Genomic_DNA"/>
</dbReference>
<comment type="similarity">
    <text evidence="1">Belongs to the FAD-binding monooxygenase family.</text>
</comment>
<dbReference type="OrthoDB" id="3933174at2759"/>
<protein>
    <submittedName>
        <fullName evidence="2">Uncharacterized protein</fullName>
    </submittedName>
</protein>
<proteinExistence type="inferred from homology"/>
<evidence type="ECO:0000313" key="3">
    <source>
        <dbReference type="Proteomes" id="UP000714618"/>
    </source>
</evidence>
<dbReference type="PANTHER" id="PTHR42877:SF8">
    <property type="entry name" value="MONOOXYGENASE"/>
    <property type="match status" value="1"/>
</dbReference>
<dbReference type="InterPro" id="IPR051209">
    <property type="entry name" value="FAD-bind_Monooxygenase_sf"/>
</dbReference>